<dbReference type="OrthoDB" id="6475149at2759"/>
<organism evidence="3 4">
    <name type="scientific">Chironomus riparius</name>
    <dbReference type="NCBI Taxonomy" id="315576"/>
    <lineage>
        <taxon>Eukaryota</taxon>
        <taxon>Metazoa</taxon>
        <taxon>Ecdysozoa</taxon>
        <taxon>Arthropoda</taxon>
        <taxon>Hexapoda</taxon>
        <taxon>Insecta</taxon>
        <taxon>Pterygota</taxon>
        <taxon>Neoptera</taxon>
        <taxon>Endopterygota</taxon>
        <taxon>Diptera</taxon>
        <taxon>Nematocera</taxon>
        <taxon>Chironomoidea</taxon>
        <taxon>Chironomidae</taxon>
        <taxon>Chironominae</taxon>
        <taxon>Chironomus</taxon>
    </lineage>
</organism>
<reference evidence="3" key="2">
    <citation type="submission" date="2022-10" db="EMBL/GenBank/DDBJ databases">
        <authorList>
            <consortium name="ENA_rothamsted_submissions"/>
            <consortium name="culmorum"/>
            <person name="King R."/>
        </authorList>
    </citation>
    <scope>NUCLEOTIDE SEQUENCE</scope>
</reference>
<name>A0A9N9RS92_9DIPT</name>
<evidence type="ECO:0000256" key="1">
    <source>
        <dbReference type="SAM" id="MobiDB-lite"/>
    </source>
</evidence>
<evidence type="ECO:0000313" key="4">
    <source>
        <dbReference type="Proteomes" id="UP001153620"/>
    </source>
</evidence>
<dbReference type="Proteomes" id="UP001153620">
    <property type="component" value="Chromosome 2"/>
</dbReference>
<evidence type="ECO:0000256" key="2">
    <source>
        <dbReference type="SAM" id="SignalP"/>
    </source>
</evidence>
<proteinExistence type="predicted"/>
<gene>
    <name evidence="3" type="ORF">CHIRRI_LOCUS5240</name>
</gene>
<dbReference type="EMBL" id="OU895878">
    <property type="protein sequence ID" value="CAG9802328.1"/>
    <property type="molecule type" value="Genomic_DNA"/>
</dbReference>
<dbReference type="SUPFAM" id="SSF49599">
    <property type="entry name" value="TRAF domain-like"/>
    <property type="match status" value="1"/>
</dbReference>
<dbReference type="AlphaFoldDB" id="A0A9N9RS92"/>
<feature type="signal peptide" evidence="2">
    <location>
        <begin position="1"/>
        <end position="18"/>
    </location>
</feature>
<evidence type="ECO:0000313" key="3">
    <source>
        <dbReference type="EMBL" id="CAG9802328.1"/>
    </source>
</evidence>
<keyword evidence="2" id="KW-0732">Signal</keyword>
<keyword evidence="4" id="KW-1185">Reference proteome</keyword>
<accession>A0A9N9RS92</accession>
<reference evidence="3" key="1">
    <citation type="submission" date="2022-01" db="EMBL/GenBank/DDBJ databases">
        <authorList>
            <person name="King R."/>
        </authorList>
    </citation>
    <scope>NUCLEOTIDE SEQUENCE</scope>
</reference>
<feature type="region of interest" description="Disordered" evidence="1">
    <location>
        <begin position="164"/>
        <end position="185"/>
    </location>
</feature>
<sequence>MKSLAVVLILTAILITESADVQTESTIGQSHNATGDLQTQKPLLLKSIDDKKEFPKETQMAQCTVQSADGLKVQAQATFSKKLDGICSTDDMKALKESLVAMESRLYRDIYDLRLLIQKLLPQSQNSYDNNYYRYDGYYQQPNYYDYSKYPQQDVYYKPTAASLTHQGYQGQNQQERQRETQQNRNLQLESTTASFIPATLPQTTPAVLTTTHLRRVPEVINANKLKSLDTSRNRQNKVLTTSTTPKITATMKTTSTTTEPTKIIPVNEYTYYWKLDNFPRSFQNAKKNEIFSHIFNVKGLYIRMRAELNLGHDEMLLLDIEHLAENTENNLEVEMSDGLIFKEIAEEKLFQYSFVVIDQNNSNNEHVSPTYWNDDSDNYYKIPNSVHLLKSFLKDNSLLIKLIITF</sequence>
<protein>
    <submittedName>
        <fullName evidence="3">Uncharacterized protein</fullName>
    </submittedName>
</protein>
<feature type="chain" id="PRO_5040378727" evidence="2">
    <location>
        <begin position="19"/>
        <end position="407"/>
    </location>
</feature>